<dbReference type="PANTHER" id="PTHR35580">
    <property type="entry name" value="CELL SURFACE GLYCOPROTEIN (S-LAYER PROTEIN)-LIKE PROTEIN"/>
    <property type="match status" value="1"/>
</dbReference>
<dbReference type="NCBIfam" id="TIGR04183">
    <property type="entry name" value="Por_Secre_tail"/>
    <property type="match status" value="1"/>
</dbReference>
<dbReference type="SUPFAM" id="SSF63829">
    <property type="entry name" value="Calcium-dependent phosphotriesterase"/>
    <property type="match status" value="1"/>
</dbReference>
<keyword evidence="6" id="KW-1185">Reference proteome</keyword>
<accession>A0A7K3WVV3</accession>
<feature type="domain" description="Secretion system C-terminal sorting" evidence="3">
    <location>
        <begin position="1221"/>
        <end position="1285"/>
    </location>
</feature>
<dbReference type="RefSeq" id="WP_163287245.1">
    <property type="nucleotide sequence ID" value="NZ_JAAGVY010000083.1"/>
</dbReference>
<dbReference type="InterPro" id="IPR026444">
    <property type="entry name" value="Secre_tail"/>
</dbReference>
<evidence type="ECO:0000256" key="2">
    <source>
        <dbReference type="SAM" id="SignalP"/>
    </source>
</evidence>
<dbReference type="Proteomes" id="UP000486602">
    <property type="component" value="Unassembled WGS sequence"/>
</dbReference>
<gene>
    <name evidence="5" type="ORF">G3O08_20125</name>
</gene>
<name>A0A7K3WVV3_9FLAO</name>
<evidence type="ECO:0000313" key="6">
    <source>
        <dbReference type="Proteomes" id="UP000486602"/>
    </source>
</evidence>
<dbReference type="Pfam" id="PF18962">
    <property type="entry name" value="Por_Secre_tail"/>
    <property type="match status" value="1"/>
</dbReference>
<feature type="signal peptide" evidence="2">
    <location>
        <begin position="1"/>
        <end position="28"/>
    </location>
</feature>
<protein>
    <submittedName>
        <fullName evidence="5">T9SS type A sorting domain-containing protein</fullName>
    </submittedName>
</protein>
<sequence length="1292" mass="140869">MPFAKLKKIDVKILTFILFFFTASFIQAQTQSAFFEQWAHERGEQQFYLSAKSITDANKNVFVAGATINENGNYDMLVTKYNPNGIEIWSTLYDGDFQGNDYPLDLKLDTQNNLFVTGSAQNGYNFENDYEAILLKINVNGSISWIRKLDGVQAGPDIGTTLDCDASGNVYFAGATSANSSLDYFISKYSSSGVLQWTNTYDYQNLYDGALKLKLNGSYIVVSGISQSYTGQNPPELRWEIATLRVSATNGQILGSLRTGGSDEGMNTLTDLEIDTNGNIYLCGSVHNTGTGLDLKIAKLDDDLNIEWVTEYNDPSNGNDEAESLILDGNGNVYVTGHVSNADGNKDIITLKLNSNGVTLWNEQYDSGYNNDDKGISIALINDEPVVAATSYIISNNDYQLLHYNTSGIVQNKINFNGAFNGDDRAIAVATDLNGDIVVVGQSQTDIAEFNYTTVKYSISDYIDPWYSQTISSTKYITPNKGQLLKTNFQPTSQVQFINDNDYPVSYIQKDKISYVFTKSDDTSSQKFNSAHADTSVNWVVTDSLCRVDMAFSNARSQKFQPISINRYYENYFLSHFDSKRIQTNNKAIAFGIWENIDATITNEESGLGIGFVCNPGFKQSALDWTYQGADSIAASNGTTLTIYSPLGTLTYELNQAYQVNNNGQYVALSWTPSYQIINNHVKLSLGTFDTTIPLVLTQKKAVTAAGSGGGIGNLEWSTFYGGSEQEVFYDMATDFDGNVFVSGQSKSSNFPVTTGVVQFTHAMNLDIVVTKFNKTTLTNEWATYYGGSAVDRGYGIDVDNENNVVFSGYSSSDNFPIENEIQPNGANNAAVIKLNPSGSTRLWATQFGPFDFTVSNDVGVDMDGNVYAVGRSFGDIEIYNQDGTTSYNSGSGFILKIAPSGEALWSTMFGHQAFCEIKGIAVDINNNKYITGASRQPASQIGTNPNYSGTFGGGFGDAYIAKFNEDDNLSWSSWYGGNLIEEGEDIAVSQNTGNVVFVGGTMSSSGFPTLNPLDENSTFGGSIDSSPIFGTDHHGDGFIAEFASDGTHLFGSYFGGLNVDACLTVDYDAYNQIYVGGYTVSSADAWLTSTQGNISGLFNQASFNGIGDAFIAAINQSRQLVWGSYFGGGYGDVAYGIATAPNNKLYMTGWTESVGGGSNSFPLLDPTGEDDYFEGQLNLINDFEGEIGDGFVARFNIQPLTLVVSVKTLSPFKDEIAIQPNPNNGNFTLRSKSEGESKISIFSLDGKKVFEDTLSDFGESHRISVPNLQSGIYILTIVTEKQSYFGRFSKL</sequence>
<feature type="domain" description="DUF7948" evidence="4">
    <location>
        <begin position="479"/>
        <end position="696"/>
    </location>
</feature>
<organism evidence="5 6">
    <name type="scientific">Cryomorpha ignava</name>
    <dbReference type="NCBI Taxonomy" id="101383"/>
    <lineage>
        <taxon>Bacteria</taxon>
        <taxon>Pseudomonadati</taxon>
        <taxon>Bacteroidota</taxon>
        <taxon>Flavobacteriia</taxon>
        <taxon>Flavobacteriales</taxon>
        <taxon>Cryomorphaceae</taxon>
        <taxon>Cryomorpha</taxon>
    </lineage>
</organism>
<dbReference type="SUPFAM" id="SSF101898">
    <property type="entry name" value="NHL repeat"/>
    <property type="match status" value="2"/>
</dbReference>
<evidence type="ECO:0000313" key="5">
    <source>
        <dbReference type="EMBL" id="NEN25800.1"/>
    </source>
</evidence>
<comment type="caution">
    <text evidence="5">The sequence shown here is derived from an EMBL/GenBank/DDBJ whole genome shotgun (WGS) entry which is preliminary data.</text>
</comment>
<dbReference type="Pfam" id="PF25778">
    <property type="entry name" value="DUF7948"/>
    <property type="match status" value="1"/>
</dbReference>
<dbReference type="InterPro" id="IPR010620">
    <property type="entry name" value="SBBP_repeat"/>
</dbReference>
<evidence type="ECO:0000256" key="1">
    <source>
        <dbReference type="ARBA" id="ARBA00022729"/>
    </source>
</evidence>
<evidence type="ECO:0000259" key="3">
    <source>
        <dbReference type="Pfam" id="PF18962"/>
    </source>
</evidence>
<proteinExistence type="predicted"/>
<feature type="chain" id="PRO_5029462608" evidence="2">
    <location>
        <begin position="29"/>
        <end position="1292"/>
    </location>
</feature>
<dbReference type="PANTHER" id="PTHR35580:SF1">
    <property type="entry name" value="PHYTASE-LIKE DOMAIN-CONTAINING PROTEIN"/>
    <property type="match status" value="1"/>
</dbReference>
<dbReference type="InterPro" id="IPR052918">
    <property type="entry name" value="Motility_Chemotaxis_Reg"/>
</dbReference>
<dbReference type="InterPro" id="IPR057708">
    <property type="entry name" value="DUF7948"/>
</dbReference>
<keyword evidence="1 2" id="KW-0732">Signal</keyword>
<dbReference type="EMBL" id="JAAGVY010000083">
    <property type="protein sequence ID" value="NEN25800.1"/>
    <property type="molecule type" value="Genomic_DNA"/>
</dbReference>
<evidence type="ECO:0000259" key="4">
    <source>
        <dbReference type="Pfam" id="PF25778"/>
    </source>
</evidence>
<reference evidence="5 6" key="1">
    <citation type="submission" date="2020-02" db="EMBL/GenBank/DDBJ databases">
        <title>Out from the shadows clarifying the taxonomy of the family Cryomorphaceae and related taxa by utilizing the GTDB taxonomic framework.</title>
        <authorList>
            <person name="Bowman J.P."/>
        </authorList>
    </citation>
    <scope>NUCLEOTIDE SEQUENCE [LARGE SCALE GENOMIC DNA]</scope>
    <source>
        <strain evidence="5 6">QSSC 1-22</strain>
    </source>
</reference>
<dbReference type="Pfam" id="PF06739">
    <property type="entry name" value="SBBP"/>
    <property type="match status" value="1"/>
</dbReference>